<evidence type="ECO:0000313" key="10">
    <source>
        <dbReference type="EMBL" id="TPX44949.1"/>
    </source>
</evidence>
<dbReference type="Pfam" id="PF01937">
    <property type="entry name" value="ARMT1-like_dom"/>
    <property type="match status" value="1"/>
</dbReference>
<keyword evidence="3 7" id="KW-0479">Metal-binding</keyword>
<comment type="caution">
    <text evidence="10">The sequence shown here is derived from an EMBL/GenBank/DDBJ whole genome shotgun (WGS) entry which is preliminary data.</text>
</comment>
<protein>
    <recommendedName>
        <fullName evidence="7">Sugar phosphate phosphatase</fullName>
        <ecNumber evidence="7">3.1.3.-</ecNumber>
    </recommendedName>
</protein>
<dbReference type="Proteomes" id="UP000320475">
    <property type="component" value="Unassembled WGS sequence"/>
</dbReference>
<evidence type="ECO:0000313" key="9">
    <source>
        <dbReference type="EMBL" id="TPX34445.1"/>
    </source>
</evidence>
<evidence type="ECO:0000256" key="4">
    <source>
        <dbReference type="ARBA" id="ARBA00022801"/>
    </source>
</evidence>
<dbReference type="GO" id="GO:0046872">
    <property type="term" value="F:metal ion binding"/>
    <property type="evidence" value="ECO:0007669"/>
    <property type="project" value="UniProtKB-UniRule"/>
</dbReference>
<organism evidence="10 12">
    <name type="scientific">Synchytrium endobioticum</name>
    <dbReference type="NCBI Taxonomy" id="286115"/>
    <lineage>
        <taxon>Eukaryota</taxon>
        <taxon>Fungi</taxon>
        <taxon>Fungi incertae sedis</taxon>
        <taxon>Chytridiomycota</taxon>
        <taxon>Chytridiomycota incertae sedis</taxon>
        <taxon>Chytridiomycetes</taxon>
        <taxon>Synchytriales</taxon>
        <taxon>Synchytriaceae</taxon>
        <taxon>Synchytrium</taxon>
    </lineage>
</organism>
<dbReference type="EMBL" id="QEAN01000498">
    <property type="protein sequence ID" value="TPX34445.1"/>
    <property type="molecule type" value="Genomic_DNA"/>
</dbReference>
<dbReference type="PANTHER" id="PTHR12260:SF6">
    <property type="entry name" value="DAMAGE-CONTROL PHOSPHATASE ARMT1"/>
    <property type="match status" value="1"/>
</dbReference>
<proteinExistence type="inferred from homology"/>
<dbReference type="STRING" id="286115.A0A507D0E0"/>
<dbReference type="GO" id="GO:0016791">
    <property type="term" value="F:phosphatase activity"/>
    <property type="evidence" value="ECO:0007669"/>
    <property type="project" value="TreeGrafter"/>
</dbReference>
<dbReference type="OrthoDB" id="541375at2759"/>
<dbReference type="EC" id="3.1.3.-" evidence="7"/>
<dbReference type="SUPFAM" id="SSF111321">
    <property type="entry name" value="AF1104-like"/>
    <property type="match status" value="1"/>
</dbReference>
<dbReference type="InterPro" id="IPR002791">
    <property type="entry name" value="ARMT1-like_metal-bd"/>
</dbReference>
<evidence type="ECO:0000256" key="2">
    <source>
        <dbReference type="ARBA" id="ARBA00009519"/>
    </source>
</evidence>
<dbReference type="PANTHER" id="PTHR12260">
    <property type="entry name" value="DAMAGE-CONTROL PHOSPHATASE ARMT1"/>
    <property type="match status" value="1"/>
</dbReference>
<comment type="domain">
    <text evidence="7">Subfamily III proteins have a conserved RTxK motif about 40-50 residues from the C-terminus; the threonine may be replaced by serine or cysteine.</text>
</comment>
<evidence type="ECO:0000259" key="8">
    <source>
        <dbReference type="Pfam" id="PF01937"/>
    </source>
</evidence>
<dbReference type="Proteomes" id="UP000317494">
    <property type="component" value="Unassembled WGS sequence"/>
</dbReference>
<comment type="function">
    <text evidence="7">Metal-dependent phosphatase that shows phosphatase activity against several substrates, including fructose-1-phosphate and fructose-6-phosphate. Its preference for fructose-1-phosphate, a strong glycating agent that causes DNA damage rather than a canonical yeast metabolite, suggests a damage-control function in hexose phosphate metabolism.</text>
</comment>
<reference evidence="11 12" key="1">
    <citation type="journal article" date="2019" name="Sci. Rep.">
        <title>Comparative genomics of chytrid fungi reveal insights into the obligate biotrophic and pathogenic lifestyle of Synchytrium endobioticum.</title>
        <authorList>
            <person name="van de Vossenberg B.T.L.H."/>
            <person name="Warris S."/>
            <person name="Nguyen H.D.T."/>
            <person name="van Gent-Pelzer M.P.E."/>
            <person name="Joly D.L."/>
            <person name="van de Geest H.C."/>
            <person name="Bonants P.J.M."/>
            <person name="Smith D.S."/>
            <person name="Levesque C.A."/>
            <person name="van der Lee T.A.J."/>
        </authorList>
    </citation>
    <scope>NUCLEOTIDE SEQUENCE [LARGE SCALE GENOMIC DNA]</scope>
    <source>
        <strain evidence="10 12">LEV6574</strain>
        <strain evidence="9 11">MB42</strain>
    </source>
</reference>
<keyword evidence="5 7" id="KW-0464">Manganese</keyword>
<dbReference type="GO" id="GO:0005634">
    <property type="term" value="C:nucleus"/>
    <property type="evidence" value="ECO:0007669"/>
    <property type="project" value="TreeGrafter"/>
</dbReference>
<comment type="similarity">
    <text evidence="2 7">Belongs to the damage-control phosphatase family. Sugar phosphate phosphatase III subfamily.</text>
</comment>
<sequence length="458" mass="51683">MDDMHALLPTLTPTTALSGCKKTSFAYDTLKDRMPVTLTQAIDELSRQILSSESVNNDTHTVNIKSIISALGAIRYDLSRDKPFTSIQDDAPDKLVWNTLLDSTWKNATWYSASWLFAECYMYRKMEEAVRLSRVTDLDLFASKKQSAFIGSLPSVIELGQWLDSVVNSQLKAGLEVDSVEDAEMLSDLLQFSLWGNQTDLSLLVHARHADMYKSQVSSKSKLHESRKNIIVDDLDNVVSYLSTVANGVIVFVLDNAGFELFSDLCLAHWLMHKGIAAKIVFHVKAFPWFVSDTTKSDLHWTLDYLSHLVSPFPSLVKTWQDWLTGLQWEVKAHPFFTTPYSYYDIRRVSPLLFSELQKADFVFFKGDLNYRKLVYDCDWETTTPFIKAIGDDVVDIKGAVLRTNKSDVCVGLESHDMAKRLGNEDPLWMVNGQRGVICTTFLVPKPIDATCPDGGSL</sequence>
<dbReference type="Gene3D" id="3.40.50.10880">
    <property type="entry name" value="Uncharacterised protein PF01937, DUF89, domain 3"/>
    <property type="match status" value="1"/>
</dbReference>
<evidence type="ECO:0000256" key="7">
    <source>
        <dbReference type="RuleBase" id="RU367030"/>
    </source>
</evidence>
<name>A0A507D0E0_9FUNG</name>
<gene>
    <name evidence="10" type="ORF">SeLEV6574_g04187</name>
    <name evidence="9" type="ORF">SeMB42_g07314</name>
</gene>
<evidence type="ECO:0000256" key="5">
    <source>
        <dbReference type="ARBA" id="ARBA00023211"/>
    </source>
</evidence>
<dbReference type="VEuPathDB" id="FungiDB:SeMB42_g07314"/>
<comment type="cofactor">
    <cofactor evidence="7">
        <name>Mn(2+)</name>
        <dbReference type="ChEBI" id="CHEBI:29035"/>
    </cofactor>
    <cofactor evidence="7">
        <name>Ni(2+)</name>
        <dbReference type="ChEBI" id="CHEBI:49786"/>
    </cofactor>
</comment>
<accession>A0A507D0E0</accession>
<evidence type="ECO:0000256" key="1">
    <source>
        <dbReference type="ARBA" id="ARBA00001326"/>
    </source>
</evidence>
<keyword evidence="4 7" id="KW-0378">Hydrolase</keyword>
<comment type="catalytic activity">
    <reaction evidence="6 7">
        <text>beta-D-fructose 6-phosphate = dihydroxyacetone + D-glyceraldehyde 3-phosphate</text>
        <dbReference type="Rhea" id="RHEA:28002"/>
        <dbReference type="ChEBI" id="CHEBI:16016"/>
        <dbReference type="ChEBI" id="CHEBI:57634"/>
        <dbReference type="ChEBI" id="CHEBI:59776"/>
    </reaction>
</comment>
<dbReference type="InterPro" id="IPR036075">
    <property type="entry name" value="ARMT-1-like_metal-bd_sf"/>
</dbReference>
<comment type="catalytic activity">
    <reaction evidence="1 7">
        <text>beta-D-fructose 1-phosphate + H2O = D-fructose + phosphate</text>
        <dbReference type="Rhea" id="RHEA:35603"/>
        <dbReference type="ChEBI" id="CHEBI:15377"/>
        <dbReference type="ChEBI" id="CHEBI:37721"/>
        <dbReference type="ChEBI" id="CHEBI:43474"/>
        <dbReference type="ChEBI" id="CHEBI:138881"/>
    </reaction>
</comment>
<evidence type="ECO:0000256" key="3">
    <source>
        <dbReference type="ARBA" id="ARBA00022723"/>
    </source>
</evidence>
<dbReference type="Gene3D" id="1.20.930.60">
    <property type="match status" value="1"/>
</dbReference>
<keyword evidence="11" id="KW-1185">Reference proteome</keyword>
<dbReference type="InterPro" id="IPR039763">
    <property type="entry name" value="ARMT1"/>
</dbReference>
<evidence type="ECO:0000313" key="11">
    <source>
        <dbReference type="Proteomes" id="UP000317494"/>
    </source>
</evidence>
<dbReference type="AlphaFoldDB" id="A0A507D0E0"/>
<evidence type="ECO:0000313" key="12">
    <source>
        <dbReference type="Proteomes" id="UP000320475"/>
    </source>
</evidence>
<dbReference type="EMBL" id="QEAM01000161">
    <property type="protein sequence ID" value="TPX44949.1"/>
    <property type="molecule type" value="Genomic_DNA"/>
</dbReference>
<evidence type="ECO:0000256" key="6">
    <source>
        <dbReference type="ARBA" id="ARBA00048809"/>
    </source>
</evidence>
<dbReference type="GO" id="GO:0006974">
    <property type="term" value="P:DNA damage response"/>
    <property type="evidence" value="ECO:0007669"/>
    <property type="project" value="TreeGrafter"/>
</dbReference>
<feature type="domain" description="Damage-control phosphatase ARMT1-like metal-binding" evidence="8">
    <location>
        <begin position="29"/>
        <end position="418"/>
    </location>
</feature>